<gene>
    <name evidence="5" type="ORF">C1O66_14965</name>
</gene>
<dbReference type="AlphaFoldDB" id="A0A2N8KZ12"/>
<keyword evidence="3" id="KW-0804">Transcription</keyword>
<dbReference type="SUPFAM" id="SSF46689">
    <property type="entry name" value="Homeodomain-like"/>
    <property type="match status" value="2"/>
</dbReference>
<dbReference type="Gene3D" id="3.30.450.20">
    <property type="entry name" value="PAS domain"/>
    <property type="match status" value="1"/>
</dbReference>
<reference evidence="5 6" key="1">
    <citation type="submission" date="2018-01" db="EMBL/GenBank/DDBJ databases">
        <title>Draft genome sequence of Paucibacter aquatile CR182 isolated from freshwater of the Nakdong River.</title>
        <authorList>
            <person name="Choi A."/>
            <person name="Chung E.J."/>
        </authorList>
    </citation>
    <scope>NUCLEOTIDE SEQUENCE [LARGE SCALE GENOMIC DNA]</scope>
    <source>
        <strain evidence="5 6">CR182</strain>
    </source>
</reference>
<keyword evidence="1" id="KW-0805">Transcription regulation</keyword>
<evidence type="ECO:0000256" key="3">
    <source>
        <dbReference type="ARBA" id="ARBA00023163"/>
    </source>
</evidence>
<dbReference type="Gene3D" id="1.10.10.60">
    <property type="entry name" value="Homeodomain-like"/>
    <property type="match status" value="1"/>
</dbReference>
<evidence type="ECO:0000256" key="1">
    <source>
        <dbReference type="ARBA" id="ARBA00023015"/>
    </source>
</evidence>
<dbReference type="PRINTS" id="PR00032">
    <property type="entry name" value="HTHARAC"/>
</dbReference>
<dbReference type="InterPro" id="IPR013656">
    <property type="entry name" value="PAS_4"/>
</dbReference>
<dbReference type="PROSITE" id="PS01124">
    <property type="entry name" value="HTH_ARAC_FAMILY_2"/>
    <property type="match status" value="1"/>
</dbReference>
<dbReference type="InterPro" id="IPR020449">
    <property type="entry name" value="Tscrpt_reg_AraC-type_HTH"/>
</dbReference>
<evidence type="ECO:0000259" key="4">
    <source>
        <dbReference type="PROSITE" id="PS01124"/>
    </source>
</evidence>
<accession>A0A2N8KZ12</accession>
<dbReference type="Pfam" id="PF12833">
    <property type="entry name" value="HTH_18"/>
    <property type="match status" value="1"/>
</dbReference>
<comment type="caution">
    <text evidence="5">The sequence shown here is derived from an EMBL/GenBank/DDBJ whole genome shotgun (WGS) entry which is preliminary data.</text>
</comment>
<feature type="domain" description="HTH araC/xylS-type" evidence="4">
    <location>
        <begin position="145"/>
        <end position="244"/>
    </location>
</feature>
<keyword evidence="6" id="KW-1185">Reference proteome</keyword>
<dbReference type="PANTHER" id="PTHR46796">
    <property type="entry name" value="HTH-TYPE TRANSCRIPTIONAL ACTIVATOR RHAS-RELATED"/>
    <property type="match status" value="1"/>
</dbReference>
<evidence type="ECO:0000313" key="6">
    <source>
        <dbReference type="Proteomes" id="UP000235916"/>
    </source>
</evidence>
<dbReference type="SMART" id="SM00342">
    <property type="entry name" value="HTH_ARAC"/>
    <property type="match status" value="1"/>
</dbReference>
<dbReference type="InterPro" id="IPR018062">
    <property type="entry name" value="HTH_AraC-typ_CS"/>
</dbReference>
<dbReference type="RefSeq" id="WP_102768615.1">
    <property type="nucleotide sequence ID" value="NZ_POSP01000003.1"/>
</dbReference>
<dbReference type="SUPFAM" id="SSF55785">
    <property type="entry name" value="PYP-like sensor domain (PAS domain)"/>
    <property type="match status" value="1"/>
</dbReference>
<dbReference type="InterPro" id="IPR050204">
    <property type="entry name" value="AraC_XylS_family_regulators"/>
</dbReference>
<dbReference type="InterPro" id="IPR035965">
    <property type="entry name" value="PAS-like_dom_sf"/>
</dbReference>
<keyword evidence="2" id="KW-0238">DNA-binding</keyword>
<protein>
    <submittedName>
        <fullName evidence="5">AraC family transcriptional regulator</fullName>
    </submittedName>
</protein>
<dbReference type="EMBL" id="POSP01000003">
    <property type="protein sequence ID" value="PND38697.1"/>
    <property type="molecule type" value="Genomic_DNA"/>
</dbReference>
<dbReference type="PROSITE" id="PS00041">
    <property type="entry name" value="HTH_ARAC_FAMILY_1"/>
    <property type="match status" value="1"/>
</dbReference>
<dbReference type="Pfam" id="PF08448">
    <property type="entry name" value="PAS_4"/>
    <property type="match status" value="1"/>
</dbReference>
<dbReference type="InterPro" id="IPR009057">
    <property type="entry name" value="Homeodomain-like_sf"/>
</dbReference>
<dbReference type="GO" id="GO:0003700">
    <property type="term" value="F:DNA-binding transcription factor activity"/>
    <property type="evidence" value="ECO:0007669"/>
    <property type="project" value="InterPro"/>
</dbReference>
<evidence type="ECO:0000313" key="5">
    <source>
        <dbReference type="EMBL" id="PND38697.1"/>
    </source>
</evidence>
<dbReference type="Proteomes" id="UP000235916">
    <property type="component" value="Unassembled WGS sequence"/>
</dbReference>
<name>A0A2N8KZ12_9BURK</name>
<organism evidence="5 6">
    <name type="scientific">Kinneretia aquatilis</name>
    <dbReference type="NCBI Taxonomy" id="2070761"/>
    <lineage>
        <taxon>Bacteria</taxon>
        <taxon>Pseudomonadati</taxon>
        <taxon>Pseudomonadota</taxon>
        <taxon>Betaproteobacteria</taxon>
        <taxon>Burkholderiales</taxon>
        <taxon>Sphaerotilaceae</taxon>
        <taxon>Roseateles</taxon>
    </lineage>
</organism>
<dbReference type="InterPro" id="IPR018060">
    <property type="entry name" value="HTH_AraC"/>
</dbReference>
<proteinExistence type="predicted"/>
<dbReference type="OrthoDB" id="6146868at2"/>
<dbReference type="GO" id="GO:0043565">
    <property type="term" value="F:sequence-specific DNA binding"/>
    <property type="evidence" value="ECO:0007669"/>
    <property type="project" value="InterPro"/>
</dbReference>
<evidence type="ECO:0000256" key="2">
    <source>
        <dbReference type="ARBA" id="ARBA00023125"/>
    </source>
</evidence>
<dbReference type="PANTHER" id="PTHR46796:SF13">
    <property type="entry name" value="HTH-TYPE TRANSCRIPTIONAL ACTIVATOR RHAS"/>
    <property type="match status" value="1"/>
</dbReference>
<sequence length="259" mass="28895">MQNNALRLCELSLVEALFDPLPDVVFFVKDRDGRYLRVNQTLVRRSAQRSKQALLGRTSKEIFPGAMGEAFWVQDRSVISSGAAMQRHLELHLYADGGAGWCLTHKLPLRDEPCGERAGAVLGVVGISRDLGRPDQSHPVYGQIAELAQQIRSHYDQPLHLGDWARAAGLTLDRVEHLFQRIFHLSPREMLLQARLDAARRLLVEAPDLSVAAIAMQCGYSDQSAFTRQFKATTSLTPSQYRRLQQGQQPSGAPWRAAA</sequence>